<evidence type="ECO:0000256" key="5">
    <source>
        <dbReference type="ARBA" id="ARBA00023136"/>
    </source>
</evidence>
<feature type="domain" description="GtrA/DPMS transmembrane" evidence="7">
    <location>
        <begin position="11"/>
        <end position="125"/>
    </location>
</feature>
<evidence type="ECO:0000256" key="6">
    <source>
        <dbReference type="SAM" id="Phobius"/>
    </source>
</evidence>
<organism evidence="8 9">
    <name type="scientific">Alcaligenes xylosoxydans xylosoxydans</name>
    <name type="common">Achromobacter xylosoxidans</name>
    <dbReference type="NCBI Taxonomy" id="85698"/>
    <lineage>
        <taxon>Bacteria</taxon>
        <taxon>Pseudomonadati</taxon>
        <taxon>Pseudomonadota</taxon>
        <taxon>Betaproteobacteria</taxon>
        <taxon>Burkholderiales</taxon>
        <taxon>Alcaligenaceae</taxon>
        <taxon>Achromobacter</taxon>
    </lineage>
</organism>
<evidence type="ECO:0000256" key="4">
    <source>
        <dbReference type="ARBA" id="ARBA00022989"/>
    </source>
</evidence>
<dbReference type="RefSeq" id="WP_081105081.1">
    <property type="nucleotide sequence ID" value="NZ_CP014060.2"/>
</dbReference>
<dbReference type="EMBL" id="CP014060">
    <property type="protein sequence ID" value="AMG40267.2"/>
    <property type="molecule type" value="Genomic_DNA"/>
</dbReference>
<gene>
    <name evidence="8" type="ORF">AL504_15020</name>
</gene>
<dbReference type="GO" id="GO:0000271">
    <property type="term" value="P:polysaccharide biosynthetic process"/>
    <property type="evidence" value="ECO:0007669"/>
    <property type="project" value="InterPro"/>
</dbReference>
<evidence type="ECO:0000313" key="8">
    <source>
        <dbReference type="EMBL" id="AMG40267.2"/>
    </source>
</evidence>
<reference evidence="9" key="1">
    <citation type="submission" date="2015-12" db="EMBL/GenBank/DDBJ databases">
        <title>FDA dAtabase for Regulatory Grade micrObial Sequences (FDA-ARGOS): Supporting development and validation of Infectious Disease Dx tests.</title>
        <authorList>
            <person name="Case J."/>
            <person name="Tallon L."/>
            <person name="Sadzewicz L."/>
            <person name="Sengamalay N."/>
            <person name="Ott S."/>
            <person name="Godinez A."/>
            <person name="Nagaraj S."/>
            <person name="Nadendla S."/>
            <person name="Sichtig H."/>
        </authorList>
    </citation>
    <scope>NUCLEOTIDE SEQUENCE [LARGE SCALE GENOMIC DNA]</scope>
    <source>
        <strain evidence="9">FDAARGOS_147</strain>
    </source>
</reference>
<dbReference type="PANTHER" id="PTHR38459">
    <property type="entry name" value="PROPHAGE BACTOPRENOL-LINKED GLUCOSE TRANSLOCASE HOMOLOG"/>
    <property type="match status" value="1"/>
</dbReference>
<proteinExistence type="inferred from homology"/>
<evidence type="ECO:0000313" key="9">
    <source>
        <dbReference type="Proteomes" id="UP000060602"/>
    </source>
</evidence>
<evidence type="ECO:0000259" key="7">
    <source>
        <dbReference type="Pfam" id="PF04138"/>
    </source>
</evidence>
<keyword evidence="3 6" id="KW-0812">Transmembrane</keyword>
<dbReference type="AlphaFoldDB" id="A0A109XYM7"/>
<dbReference type="InterPro" id="IPR007267">
    <property type="entry name" value="GtrA_DPMS_TM"/>
</dbReference>
<protein>
    <submittedName>
        <fullName evidence="8">GtrA family protein</fullName>
    </submittedName>
</protein>
<keyword evidence="4 6" id="KW-1133">Transmembrane helix</keyword>
<keyword evidence="5 6" id="KW-0472">Membrane</keyword>
<comment type="subcellular location">
    <subcellularLocation>
        <location evidence="1">Membrane</location>
        <topology evidence="1">Multi-pass membrane protein</topology>
    </subcellularLocation>
</comment>
<dbReference type="Pfam" id="PF04138">
    <property type="entry name" value="GtrA_DPMS_TM"/>
    <property type="match status" value="1"/>
</dbReference>
<dbReference type="PANTHER" id="PTHR38459:SF1">
    <property type="entry name" value="PROPHAGE BACTOPRENOL-LINKED GLUCOSE TRANSLOCASE HOMOLOG"/>
    <property type="match status" value="1"/>
</dbReference>
<dbReference type="InterPro" id="IPR051401">
    <property type="entry name" value="GtrA_CellWall_Glycosyl"/>
</dbReference>
<feature type="transmembrane region" description="Helical" evidence="6">
    <location>
        <begin position="35"/>
        <end position="54"/>
    </location>
</feature>
<comment type="similarity">
    <text evidence="2">Belongs to the GtrA family.</text>
</comment>
<feature type="transmembrane region" description="Helical" evidence="6">
    <location>
        <begin position="99"/>
        <end position="118"/>
    </location>
</feature>
<dbReference type="PROSITE" id="PS51257">
    <property type="entry name" value="PROKAR_LIPOPROTEIN"/>
    <property type="match status" value="1"/>
</dbReference>
<dbReference type="Proteomes" id="UP000060602">
    <property type="component" value="Chromosome"/>
</dbReference>
<dbReference type="GO" id="GO:0005886">
    <property type="term" value="C:plasma membrane"/>
    <property type="evidence" value="ECO:0007669"/>
    <property type="project" value="TreeGrafter"/>
</dbReference>
<evidence type="ECO:0000256" key="1">
    <source>
        <dbReference type="ARBA" id="ARBA00004141"/>
    </source>
</evidence>
<sequence length="131" mass="14379">MRALLQQVSLFIAVGCAAAATHWGIAVASVEAFGAAPLLANLIGWLVAFIVSFSGHYRLTFRHSTTPWTIAVRRFFFISAIGFVINESAYAWLLRVTAVRYDILLALILIGLAVATFVTSRLWAFRHKPAA</sequence>
<evidence type="ECO:0000256" key="2">
    <source>
        <dbReference type="ARBA" id="ARBA00009399"/>
    </source>
</evidence>
<accession>A0A109XYM7</accession>
<feature type="transmembrane region" description="Helical" evidence="6">
    <location>
        <begin position="75"/>
        <end position="93"/>
    </location>
</feature>
<evidence type="ECO:0000256" key="3">
    <source>
        <dbReference type="ARBA" id="ARBA00022692"/>
    </source>
</evidence>
<name>A0A109XYM7_ALCXX</name>